<comment type="caution">
    <text evidence="2">The sequence shown here is derived from an EMBL/GenBank/DDBJ whole genome shotgun (WGS) entry which is preliminary data.</text>
</comment>
<protein>
    <recommendedName>
        <fullName evidence="4">DUF3868 domain-containing protein</fullName>
    </recommendedName>
</protein>
<accession>A0A5S3Z6Z7</accession>
<evidence type="ECO:0000256" key="1">
    <source>
        <dbReference type="SAM" id="SignalP"/>
    </source>
</evidence>
<dbReference type="EMBL" id="PNCG01000003">
    <property type="protein sequence ID" value="TMP88034.1"/>
    <property type="molecule type" value="Genomic_DNA"/>
</dbReference>
<keyword evidence="1" id="KW-0732">Signal</keyword>
<dbReference type="RefSeq" id="WP_138547597.1">
    <property type="nucleotide sequence ID" value="NZ_PNCG01000003.1"/>
</dbReference>
<feature type="chain" id="PRO_5024419748" description="DUF3868 domain-containing protein" evidence="1">
    <location>
        <begin position="20"/>
        <end position="276"/>
    </location>
</feature>
<reference evidence="2 3" key="1">
    <citation type="submission" date="2017-12" db="EMBL/GenBank/DDBJ databases">
        <authorList>
            <person name="Paulsen S."/>
            <person name="Gram L.K."/>
        </authorList>
    </citation>
    <scope>NUCLEOTIDE SEQUENCE [LARGE SCALE GENOMIC DNA]</scope>
    <source>
        <strain evidence="2 3">S2897</strain>
    </source>
</reference>
<evidence type="ECO:0000313" key="3">
    <source>
        <dbReference type="Proteomes" id="UP000305874"/>
    </source>
</evidence>
<gene>
    <name evidence="2" type="ORF">CWC05_05125</name>
</gene>
<dbReference type="Proteomes" id="UP000305874">
    <property type="component" value="Unassembled WGS sequence"/>
</dbReference>
<dbReference type="AlphaFoldDB" id="A0A5S3Z6Z7"/>
<reference evidence="3" key="2">
    <citation type="submission" date="2019-06" db="EMBL/GenBank/DDBJ databases">
        <title>Co-occurence of chitin degradation, pigmentation and bioactivity in marine Pseudoalteromonas.</title>
        <authorList>
            <person name="Sonnenschein E.C."/>
            <person name="Bech P.K."/>
        </authorList>
    </citation>
    <scope>NUCLEOTIDE SEQUENCE [LARGE SCALE GENOMIC DNA]</scope>
    <source>
        <strain evidence="3">S2897</strain>
    </source>
</reference>
<feature type="signal peptide" evidence="1">
    <location>
        <begin position="1"/>
        <end position="19"/>
    </location>
</feature>
<sequence length="276" mass="31617">MCVKWVCLVLALAALPSTAQQSCTDMQLHIEELSDTLASYRPQSTAQASYRLRITPRQHEDCEFQLSLHSQQQFRLHGDKARLSYDVHNDQGQALAMPMHVRGAQSTIINLKLRRQQSAPAGFYEDTLLITGHFQGQLITQANAVVDTHLPQRFSLTWLGHNARQASVNLGELRSNKEYHHLPSLQVRSNTDLRLLMRSQNQGYLLHDTQKPAWRIGYSLAVAGRWYDLQHARKLPIAAQQSTQLLPLAIRLQDFERQVAGRYSDIIYFRIEPREL</sequence>
<organism evidence="2 3">
    <name type="scientific">Pseudoalteromonas ruthenica</name>
    <dbReference type="NCBI Taxonomy" id="151081"/>
    <lineage>
        <taxon>Bacteria</taxon>
        <taxon>Pseudomonadati</taxon>
        <taxon>Pseudomonadota</taxon>
        <taxon>Gammaproteobacteria</taxon>
        <taxon>Alteromonadales</taxon>
        <taxon>Pseudoalteromonadaceae</taxon>
        <taxon>Pseudoalteromonas</taxon>
    </lineage>
</organism>
<proteinExistence type="predicted"/>
<evidence type="ECO:0000313" key="2">
    <source>
        <dbReference type="EMBL" id="TMP88034.1"/>
    </source>
</evidence>
<name>A0A5S3Z6Z7_9GAMM</name>
<evidence type="ECO:0008006" key="4">
    <source>
        <dbReference type="Google" id="ProtNLM"/>
    </source>
</evidence>